<evidence type="ECO:0000256" key="2">
    <source>
        <dbReference type="ARBA" id="ARBA00022679"/>
    </source>
</evidence>
<evidence type="ECO:0000259" key="4">
    <source>
        <dbReference type="Pfam" id="PF00535"/>
    </source>
</evidence>
<keyword evidence="1" id="KW-0328">Glycosyltransferase</keyword>
<dbReference type="GO" id="GO:0016757">
    <property type="term" value="F:glycosyltransferase activity"/>
    <property type="evidence" value="ECO:0007669"/>
    <property type="project" value="UniProtKB-KW"/>
</dbReference>
<dbReference type="CDD" id="cd00761">
    <property type="entry name" value="Glyco_tranf_GTA_type"/>
    <property type="match status" value="1"/>
</dbReference>
<dbReference type="InterPro" id="IPR029044">
    <property type="entry name" value="Nucleotide-diphossugar_trans"/>
</dbReference>
<dbReference type="Gene3D" id="3.90.550.10">
    <property type="entry name" value="Spore Coat Polysaccharide Biosynthesis Protein SpsA, Chain A"/>
    <property type="match status" value="1"/>
</dbReference>
<keyword evidence="2" id="KW-0808">Transferase</keyword>
<evidence type="ECO:0000256" key="1">
    <source>
        <dbReference type="ARBA" id="ARBA00022676"/>
    </source>
</evidence>
<keyword evidence="3" id="KW-0812">Transmembrane</keyword>
<dbReference type="SUPFAM" id="SSF53448">
    <property type="entry name" value="Nucleotide-diphospho-sugar transferases"/>
    <property type="match status" value="1"/>
</dbReference>
<dbReference type="InterPro" id="IPR001173">
    <property type="entry name" value="Glyco_trans_2-like"/>
</dbReference>
<dbReference type="AlphaFoldDB" id="A0AAN1Q480"/>
<keyword evidence="5" id="KW-0614">Plasmid</keyword>
<proteinExistence type="predicted"/>
<dbReference type="Pfam" id="PF00535">
    <property type="entry name" value="Glycos_transf_2"/>
    <property type="match status" value="1"/>
</dbReference>
<accession>A0AAN1Q480</accession>
<geneLocation type="plasmid" evidence="5 6">
    <name>unnamed4</name>
</geneLocation>
<dbReference type="RefSeq" id="WP_057716917.1">
    <property type="nucleotide sequence ID" value="NZ_BJZD01000070.1"/>
</dbReference>
<protein>
    <submittedName>
        <fullName evidence="5">Glycosyltransferase family 2 protein</fullName>
    </submittedName>
</protein>
<feature type="domain" description="Glycosyltransferase 2-like" evidence="4">
    <location>
        <begin position="7"/>
        <end position="172"/>
    </location>
</feature>
<evidence type="ECO:0000313" key="5">
    <source>
        <dbReference type="EMBL" id="AYJ37265.1"/>
    </source>
</evidence>
<dbReference type="EMBL" id="CP032755">
    <property type="protein sequence ID" value="AYJ37265.1"/>
    <property type="molecule type" value="Genomic_DNA"/>
</dbReference>
<keyword evidence="3" id="KW-0472">Membrane</keyword>
<feature type="transmembrane region" description="Helical" evidence="3">
    <location>
        <begin position="301"/>
        <end position="321"/>
    </location>
</feature>
<organism evidence="5 6">
    <name type="scientific">Lactiplantibacillus argentoratensis</name>
    <dbReference type="NCBI Taxonomy" id="271881"/>
    <lineage>
        <taxon>Bacteria</taxon>
        <taxon>Bacillati</taxon>
        <taxon>Bacillota</taxon>
        <taxon>Bacilli</taxon>
        <taxon>Lactobacillales</taxon>
        <taxon>Lactobacillaceae</taxon>
        <taxon>Lactiplantibacillus</taxon>
    </lineage>
</organism>
<name>A0AAN1Q480_9LACO</name>
<evidence type="ECO:0000256" key="3">
    <source>
        <dbReference type="SAM" id="Phobius"/>
    </source>
</evidence>
<keyword evidence="3" id="KW-1133">Transmembrane helix</keyword>
<dbReference type="Proteomes" id="UP000281644">
    <property type="component" value="Plasmid unnamed4"/>
</dbReference>
<sequence length="326" mass="38156">MTTDLISIIVPVFNIQDEIKTCLKTIQSQTYKNFEVLMIDDNSSDHSPEICKNFEQEDNRFKYFWKENGGISSVRNFGLKKIKGNYISFIDGDDYVKPDFLSFLINLLKSTQSDIAQCGHYIQYSQTKCIEKDKKHTKVLLNRHSALESLCYNGFYDVTLWNKLFRREVFHNVKFPEGIDYEDTATSYLLVENANKFALDMTSKYFYVQRYNSIANGVKFNDHKFDLIDVGDSMADYISKKYPDLTEATNVKRSLVRLSTISQMVNANYINHSKIKSIRMELLRISKSVLRNKKASLRDKMGIILMKIGFPIYAIVWKVYYNYIRR</sequence>
<reference evidence="5 6" key="1">
    <citation type="submission" date="2018-10" db="EMBL/GenBank/DDBJ databases">
        <title>Genome sequencing of Lactobacillus species.</title>
        <authorList>
            <person name="Baek C."/>
            <person name="Yi H."/>
        </authorList>
    </citation>
    <scope>NUCLEOTIDE SEQUENCE [LARGE SCALE GENOMIC DNA]</scope>
    <source>
        <strain evidence="5 6">DSM 16365</strain>
        <plasmid evidence="5 6">unnamed4</plasmid>
    </source>
</reference>
<evidence type="ECO:0000313" key="6">
    <source>
        <dbReference type="Proteomes" id="UP000281644"/>
    </source>
</evidence>
<gene>
    <name evidence="5" type="ORF">LPA65_16330</name>
</gene>
<dbReference type="PANTHER" id="PTHR22916:SF51">
    <property type="entry name" value="GLYCOSYLTRANSFERASE EPSH-RELATED"/>
    <property type="match status" value="1"/>
</dbReference>
<dbReference type="KEGG" id="larg:LPA65_16330"/>
<dbReference type="PANTHER" id="PTHR22916">
    <property type="entry name" value="GLYCOSYLTRANSFERASE"/>
    <property type="match status" value="1"/>
</dbReference>